<keyword evidence="3 6" id="KW-0378">Hydrolase</keyword>
<dbReference type="GO" id="GO:0009253">
    <property type="term" value="P:peptidoglycan catabolic process"/>
    <property type="evidence" value="ECO:0007669"/>
    <property type="project" value="InterPro"/>
</dbReference>
<dbReference type="CDD" id="cd06583">
    <property type="entry name" value="PGRP"/>
    <property type="match status" value="1"/>
</dbReference>
<dbReference type="Gene3D" id="3.40.80.10">
    <property type="entry name" value="Peptidoglycan recognition protein-like"/>
    <property type="match status" value="1"/>
</dbReference>
<dbReference type="GO" id="GO:0008745">
    <property type="term" value="F:N-acetylmuramoyl-L-alanine amidase activity"/>
    <property type="evidence" value="ECO:0007669"/>
    <property type="project" value="UniProtKB-EC"/>
</dbReference>
<dbReference type="SMART" id="SM00644">
    <property type="entry name" value="Ami_2"/>
    <property type="match status" value="1"/>
</dbReference>
<feature type="domain" description="N-acetylmuramoyl-L-alanine amidase" evidence="5">
    <location>
        <begin position="36"/>
        <end position="171"/>
    </location>
</feature>
<dbReference type="GO" id="GO:0071555">
    <property type="term" value="P:cell wall organization"/>
    <property type="evidence" value="ECO:0007669"/>
    <property type="project" value="UniProtKB-KW"/>
</dbReference>
<dbReference type="RefSeq" id="WP_395120176.1">
    <property type="nucleotide sequence ID" value="NZ_CP170721.1"/>
</dbReference>
<name>A0AB74UVF7_9GAMM</name>
<evidence type="ECO:0000256" key="4">
    <source>
        <dbReference type="ARBA" id="ARBA00023316"/>
    </source>
</evidence>
<organism evidence="6">
    <name type="scientific">Rhodanobacter sp. FW102-FHT14D07</name>
    <dbReference type="NCBI Taxonomy" id="3351462"/>
    <lineage>
        <taxon>Bacteria</taxon>
        <taxon>Pseudomonadati</taxon>
        <taxon>Pseudomonadota</taxon>
        <taxon>Gammaproteobacteria</taxon>
        <taxon>Lysobacterales</taxon>
        <taxon>Rhodanobacteraceae</taxon>
        <taxon>Rhodanobacter</taxon>
    </lineage>
</organism>
<dbReference type="GO" id="GO:0009254">
    <property type="term" value="P:peptidoglycan turnover"/>
    <property type="evidence" value="ECO:0007669"/>
    <property type="project" value="TreeGrafter"/>
</dbReference>
<dbReference type="PANTHER" id="PTHR30417:SF1">
    <property type="entry name" value="N-ACETYLMURAMOYL-L-ALANINE AMIDASE AMID"/>
    <property type="match status" value="1"/>
</dbReference>
<dbReference type="SUPFAM" id="SSF55846">
    <property type="entry name" value="N-acetylmuramoyl-L-alanine amidase-like"/>
    <property type="match status" value="1"/>
</dbReference>
<protein>
    <recommendedName>
        <fullName evidence="2">N-acetylmuramoyl-L-alanine amidase</fullName>
        <ecNumber evidence="2">3.5.1.28</ecNumber>
    </recommendedName>
</protein>
<dbReference type="PANTHER" id="PTHR30417">
    <property type="entry name" value="N-ACETYLMURAMOYL-L-ALANINE AMIDASE AMID"/>
    <property type="match status" value="1"/>
</dbReference>
<dbReference type="AlphaFoldDB" id="A0AB74UVF7"/>
<keyword evidence="4" id="KW-0961">Cell wall biogenesis/degradation</keyword>
<dbReference type="EC" id="3.5.1.28" evidence="2"/>
<gene>
    <name evidence="6" type="ORF">ACFYG5_00445</name>
</gene>
<reference evidence="6" key="1">
    <citation type="submission" date="2024-10" db="EMBL/GenBank/DDBJ databases">
        <authorList>
            <person name="Lesea H.P."/>
            <person name="Kuehl J.V."/>
            <person name="Chandonia J.-M."/>
        </authorList>
    </citation>
    <scope>NUCLEOTIDE SEQUENCE</scope>
    <source>
        <strain evidence="6">FW102-FHT14D07</strain>
    </source>
</reference>
<evidence type="ECO:0000256" key="3">
    <source>
        <dbReference type="ARBA" id="ARBA00022801"/>
    </source>
</evidence>
<evidence type="ECO:0000256" key="1">
    <source>
        <dbReference type="ARBA" id="ARBA00001561"/>
    </source>
</evidence>
<evidence type="ECO:0000256" key="2">
    <source>
        <dbReference type="ARBA" id="ARBA00011901"/>
    </source>
</evidence>
<dbReference type="Pfam" id="PF01510">
    <property type="entry name" value="Amidase_2"/>
    <property type="match status" value="1"/>
</dbReference>
<evidence type="ECO:0000313" key="6">
    <source>
        <dbReference type="EMBL" id="XIA18641.1"/>
    </source>
</evidence>
<proteinExistence type="predicted"/>
<dbReference type="GO" id="GO:0019867">
    <property type="term" value="C:outer membrane"/>
    <property type="evidence" value="ECO:0007669"/>
    <property type="project" value="TreeGrafter"/>
</dbReference>
<dbReference type="InterPro" id="IPR051206">
    <property type="entry name" value="NAMLAA_amidase_2"/>
</dbReference>
<dbReference type="EMBL" id="CP170721">
    <property type="protein sequence ID" value="XIA18641.1"/>
    <property type="molecule type" value="Genomic_DNA"/>
</dbReference>
<dbReference type="InterPro" id="IPR002502">
    <property type="entry name" value="Amidase_domain"/>
</dbReference>
<dbReference type="InterPro" id="IPR036505">
    <property type="entry name" value="Amidase/PGRP_sf"/>
</dbReference>
<comment type="catalytic activity">
    <reaction evidence="1">
        <text>Hydrolyzes the link between N-acetylmuramoyl residues and L-amino acid residues in certain cell-wall glycopeptides.</text>
        <dbReference type="EC" id="3.5.1.28"/>
    </reaction>
</comment>
<sequence length="256" mass="27959">MRSTLPIRYLRPFSVLLLLALLAACAPLPPRNPLATWVPSPNHDIRRPVLIVLHFTDQQSVRQSLETLRTANSGGPVSAHYLIGADGHLYQLVSDQLRAWHAGGGRWGTITDLNSASIGIELDNDGHSPFAQAQIDSLLRLLADLTERLQIPRAQIIGHQDLAPARKNDPGPLFPWQRLAAAGFGRWPQGVLVDPPAGFDPWMALAVVGYPLDDRAAAVRAFHNHFRGLGGDELDPQDLRILYNLAQQIEATGNGG</sequence>
<accession>A0AB74UVF7</accession>
<evidence type="ECO:0000259" key="5">
    <source>
        <dbReference type="SMART" id="SM00644"/>
    </source>
</evidence>
<dbReference type="PROSITE" id="PS51257">
    <property type="entry name" value="PROKAR_LIPOPROTEIN"/>
    <property type="match status" value="1"/>
</dbReference>